<protein>
    <recommendedName>
        <fullName evidence="2">DUF4845 domain-containing protein</fullName>
    </recommendedName>
</protein>
<dbReference type="InterPro" id="IPR032314">
    <property type="entry name" value="DUF4845"/>
</dbReference>
<proteinExistence type="predicted"/>
<dbReference type="AlphaFoldDB" id="C9Y9K8"/>
<reference evidence="1" key="1">
    <citation type="journal article" date="2010" name="Nature">
        <title>The dynamic genome of Hydra.</title>
        <authorList>
            <person name="Chapman J.A."/>
            <person name="Kirkness E.F."/>
            <person name="Simakov O."/>
            <person name="Hampson S.E."/>
            <person name="Mitros T."/>
            <person name="Weinmaier T."/>
            <person name="Rattei T."/>
            <person name="Balasubramanian P.G."/>
            <person name="Borman J."/>
            <person name="Busam D."/>
            <person name="Disbennett K."/>
            <person name="Pfannkoch C."/>
            <person name="Sumin N."/>
            <person name="Sutton G."/>
            <person name="Viswanathan L."/>
            <person name="Walenz B."/>
            <person name="Goodstein D.M."/>
            <person name="Hellsten U."/>
            <person name="Kawashima T."/>
            <person name="Prochnik S.E."/>
            <person name="Putnam N.H."/>
            <person name="Shu S."/>
            <person name="Blumberg B."/>
            <person name="Dana C.E."/>
            <person name="Gee L."/>
            <person name="Kibler D.F."/>
            <person name="Law L."/>
            <person name="Lindgens D."/>
            <person name="Martinez D.E."/>
            <person name="Peng J."/>
            <person name="Wigge P.A."/>
            <person name="Bertulat B."/>
            <person name="Guder C."/>
            <person name="Nakamura Y."/>
            <person name="Ozbek S."/>
            <person name="Watanabe H."/>
            <person name="Khalturin K."/>
            <person name="Hemmrich G."/>
            <person name="Franke A."/>
            <person name="Augustin R."/>
            <person name="Fraune S."/>
            <person name="Hayakawa E."/>
            <person name="Hayakawa S."/>
            <person name="Hirose M."/>
            <person name="Hwang J."/>
            <person name="Ikeo K."/>
            <person name="Nishimiya-Fujisawa C."/>
            <person name="Ogura A."/>
            <person name="Takahashi T."/>
            <person name="Steinmetz P.R."/>
            <person name="Zhang X."/>
            <person name="Aufschnaiter R."/>
            <person name="Eder M.K."/>
            <person name="Gorny A.K."/>
            <person name="Salvenmoser W."/>
            <person name="Heimberg A.M."/>
            <person name="Wheeler B.M."/>
            <person name="Peterson K.J."/>
            <person name="Boettger A."/>
            <person name="Tischler P."/>
            <person name="Wolf A."/>
            <person name="Gojobori T."/>
            <person name="Remington K.A."/>
            <person name="Strausberg R.L."/>
            <person name="Venter J."/>
            <person name="Technau U."/>
            <person name="Hobmayer B."/>
            <person name="Bosch T.C."/>
            <person name="Holstein T.W."/>
            <person name="Fujisawa T."/>
            <person name="Bode H.R."/>
            <person name="David C.N."/>
            <person name="Rokhsar D.S."/>
            <person name="Steele R.E."/>
        </authorList>
    </citation>
    <scope>NUCLEOTIDE SEQUENCE</scope>
</reference>
<dbReference type="Pfam" id="PF16137">
    <property type="entry name" value="DUF4845"/>
    <property type="match status" value="1"/>
</dbReference>
<gene>
    <name evidence="1" type="ORF">Csp_A08090</name>
</gene>
<sequence length="122" mass="13177">MSFGSHNMHSKSKQRGISFIGLLFVGGILAMTGVIAAQAFPTVIEYMAIEKAAQRATAGQSVVEVRGLFDKSAEIDNIKSITGKDLEVTKEGDKVVVAFSYQREIHLVGPAFLTLKYAGRSK</sequence>
<evidence type="ECO:0008006" key="2">
    <source>
        <dbReference type="Google" id="ProtNLM"/>
    </source>
</evidence>
<dbReference type="EMBL" id="FN543104">
    <property type="protein sequence ID" value="CBA28627.1"/>
    <property type="molecule type" value="Genomic_DNA"/>
</dbReference>
<evidence type="ECO:0000313" key="1">
    <source>
        <dbReference type="EMBL" id="CBA28627.1"/>
    </source>
</evidence>
<name>C9Y9K8_CURXX</name>
<accession>C9Y9K8</accession>
<organism evidence="1">
    <name type="scientific">Curvibacter symbiont subsp. Hydra magnipapillata</name>
    <dbReference type="NCBI Taxonomy" id="667019"/>
    <lineage>
        <taxon>Bacteria</taxon>
        <taxon>Pseudomonadati</taxon>
        <taxon>Pseudomonadota</taxon>
        <taxon>Betaproteobacteria</taxon>
        <taxon>Burkholderiales</taxon>
        <taxon>Comamonadaceae</taxon>
        <taxon>Curvibacter</taxon>
    </lineage>
</organism>